<dbReference type="GO" id="GO:0016301">
    <property type="term" value="F:kinase activity"/>
    <property type="evidence" value="ECO:0007669"/>
    <property type="project" value="UniProtKB-KW"/>
</dbReference>
<gene>
    <name evidence="1" type="ORF">M2350_001619</name>
</gene>
<comment type="caution">
    <text evidence="1">The sequence shown here is derived from an EMBL/GenBank/DDBJ whole genome shotgun (WGS) entry which is preliminary data.</text>
</comment>
<protein>
    <submittedName>
        <fullName evidence="1">Ribulose kinase</fullName>
    </submittedName>
</protein>
<accession>A0ABT2EMN2</accession>
<dbReference type="EMBL" id="JANUCP010000002">
    <property type="protein sequence ID" value="MCS3919219.1"/>
    <property type="molecule type" value="Genomic_DNA"/>
</dbReference>
<reference evidence="1 2" key="1">
    <citation type="submission" date="2022-08" db="EMBL/GenBank/DDBJ databases">
        <title>Bacterial and archaeal communities from various locations to study Microbial Dark Matter (Phase II).</title>
        <authorList>
            <person name="Stepanauskas R."/>
        </authorList>
    </citation>
    <scope>NUCLEOTIDE SEQUENCE [LARGE SCALE GENOMIC DNA]</scope>
    <source>
        <strain evidence="1 2">PD1</strain>
    </source>
</reference>
<dbReference type="Proteomes" id="UP001204798">
    <property type="component" value="Unassembled WGS sequence"/>
</dbReference>
<evidence type="ECO:0000313" key="2">
    <source>
        <dbReference type="Proteomes" id="UP001204798"/>
    </source>
</evidence>
<organism evidence="1 2">
    <name type="scientific">Candidatus Fervidibacter sacchari</name>
    <dbReference type="NCBI Taxonomy" id="1448929"/>
    <lineage>
        <taxon>Bacteria</taxon>
        <taxon>Candidatus Fervidibacterota</taxon>
        <taxon>Candidatus Fervidibacter</taxon>
    </lineage>
</organism>
<dbReference type="RefSeq" id="WP_259095426.1">
    <property type="nucleotide sequence ID" value="NZ_CP130454.1"/>
</dbReference>
<evidence type="ECO:0000313" key="1">
    <source>
        <dbReference type="EMBL" id="MCS3919219.1"/>
    </source>
</evidence>
<name>A0ABT2EMN2_9BACT</name>
<keyword evidence="2" id="KW-1185">Reference proteome</keyword>
<sequence>MREGGRAISKFTIGLDSGTNSVRAVIVRVEDGEEVATSVWNYKRGEDGVIVDPKDPHLAR</sequence>
<keyword evidence="1" id="KW-0808">Transferase</keyword>
<dbReference type="Gene3D" id="3.30.420.40">
    <property type="match status" value="1"/>
</dbReference>
<keyword evidence="1" id="KW-0418">Kinase</keyword>
<proteinExistence type="predicted"/>